<dbReference type="Gene3D" id="3.20.20.140">
    <property type="entry name" value="Metal-dependent hydrolases"/>
    <property type="match status" value="1"/>
</dbReference>
<protein>
    <recommendedName>
        <fullName evidence="1">Amidohydrolase-related domain-containing protein</fullName>
    </recommendedName>
</protein>
<dbReference type="PANTHER" id="PTHR43383:SF2">
    <property type="entry name" value="AMIDOHYDROLASE 2 FAMILY PROTEIN"/>
    <property type="match status" value="1"/>
</dbReference>
<dbReference type="InterPro" id="IPR006680">
    <property type="entry name" value="Amidohydro-rel"/>
</dbReference>
<dbReference type="Pfam" id="PF04909">
    <property type="entry name" value="Amidohydro_2"/>
    <property type="match status" value="1"/>
</dbReference>
<evidence type="ECO:0000313" key="2">
    <source>
        <dbReference type="EMBL" id="OGG50553.1"/>
    </source>
</evidence>
<evidence type="ECO:0000259" key="1">
    <source>
        <dbReference type="Pfam" id="PF04909"/>
    </source>
</evidence>
<accession>A0A1F6CMV6</accession>
<dbReference type="AlphaFoldDB" id="A0A1F6CMV6"/>
<dbReference type="EMBL" id="MFKF01000205">
    <property type="protein sequence ID" value="OGG50553.1"/>
    <property type="molecule type" value="Genomic_DNA"/>
</dbReference>
<evidence type="ECO:0000313" key="3">
    <source>
        <dbReference type="Proteomes" id="UP000178606"/>
    </source>
</evidence>
<dbReference type="GO" id="GO:0016787">
    <property type="term" value="F:hydrolase activity"/>
    <property type="evidence" value="ECO:0007669"/>
    <property type="project" value="InterPro"/>
</dbReference>
<dbReference type="InterPro" id="IPR032466">
    <property type="entry name" value="Metal_Hydrolase"/>
</dbReference>
<dbReference type="SUPFAM" id="SSF51556">
    <property type="entry name" value="Metallo-dependent hydrolases"/>
    <property type="match status" value="1"/>
</dbReference>
<sequence>MPINPTIREKVESTPLVDTHEHLIEESTRLAGPQPGGRFPCDDWAYLFYHYSLSDLISAGMTPEENARLFSMEAEPEEKWRIFEPYFERCRNTGYFQAVLRTIRDLYGEDRVDASSVGRITEKMRGMVQKGFYEEILRRRSNVASCQVNSLEGPLFMETEYPTLLYQDLSFVAMSTGLDLKKLSGESQLPAETLDQWHRIIDWYFERYGAKAVAVKNQSAYGRRLNYEKVPKEAAAPLFARHAKGEKLAEGEMKAVQDHLFRYCVQKATDYGLPVKLHTGYYAGANGMPLERLRQNAGDLCPILRDFPKTRFVLMHIGYPYQDEFIALGKQYTNATIDLCWAWIISPVASVRFLKEFLTTAPASKVFTFGGDYITAETVYGHSRIARMGIAQALTELVAEGWMTEREALATAERIMRGNAYEVFTKLKE</sequence>
<reference evidence="2 3" key="1">
    <citation type="journal article" date="2016" name="Nat. Commun.">
        <title>Thousands of microbial genomes shed light on interconnected biogeochemical processes in an aquifer system.</title>
        <authorList>
            <person name="Anantharaman K."/>
            <person name="Brown C.T."/>
            <person name="Hug L.A."/>
            <person name="Sharon I."/>
            <person name="Castelle C.J."/>
            <person name="Probst A.J."/>
            <person name="Thomas B.C."/>
            <person name="Singh A."/>
            <person name="Wilkins M.J."/>
            <person name="Karaoz U."/>
            <person name="Brodie E.L."/>
            <person name="Williams K.H."/>
            <person name="Hubbard S.S."/>
            <person name="Banfield J.F."/>
        </authorList>
    </citation>
    <scope>NUCLEOTIDE SEQUENCE [LARGE SCALE GENOMIC DNA]</scope>
    <source>
        <strain evidence="3">RIFCSPLOWO2_12_FULL_64_10</strain>
    </source>
</reference>
<dbReference type="PANTHER" id="PTHR43383">
    <property type="entry name" value="NODULIN 6"/>
    <property type="match status" value="1"/>
</dbReference>
<name>A0A1F6CMV6_HANXR</name>
<dbReference type="Proteomes" id="UP000178606">
    <property type="component" value="Unassembled WGS sequence"/>
</dbReference>
<organism evidence="2 3">
    <name type="scientific">Handelsmanbacteria sp. (strain RIFCSPLOWO2_12_FULL_64_10)</name>
    <dbReference type="NCBI Taxonomy" id="1817868"/>
    <lineage>
        <taxon>Bacteria</taxon>
        <taxon>Candidatus Handelsmaniibacteriota</taxon>
    </lineage>
</organism>
<proteinExistence type="predicted"/>
<gene>
    <name evidence="2" type="ORF">A3F84_13640</name>
</gene>
<comment type="caution">
    <text evidence="2">The sequence shown here is derived from an EMBL/GenBank/DDBJ whole genome shotgun (WGS) entry which is preliminary data.</text>
</comment>
<feature type="domain" description="Amidohydrolase-related" evidence="1">
    <location>
        <begin position="249"/>
        <end position="424"/>
    </location>
</feature>